<dbReference type="STRING" id="1121345.SAMN02745217_01613"/>
<dbReference type="InterPro" id="IPR015943">
    <property type="entry name" value="WD40/YVTN_repeat-like_dom_sf"/>
</dbReference>
<dbReference type="Gene3D" id="2.130.10.10">
    <property type="entry name" value="YVTN repeat-like/Quinoprotein amine dehydrogenase"/>
    <property type="match status" value="1"/>
</dbReference>
<sequence length="288" mass="32574">MAALFLFTAAITSQNEAKAIADSDAGNATVVMDKPSFGYYKSGKAVDKNNTPLKLKLKSSKANQVIDEDKWFQNNKLSLKTYQVPNQNWGVSGNLPKGIDKEWDQLIVTSAFYDASYIYCTYGSDFSEGYILNIYNAKTKKMVYSFDFSSYRYSPKYVKADYDFIQQRINWAVIKDNVLYVSHSHNTYAKSSNNQNAYITAIDLSDRSILWRTKALVSNASNFLIVDGVIICGYGFTGESDYLYQVDLSTGKVLSKTPLKSAPSYIIKKGNSFYVRTYNTDYKFDIAR</sequence>
<keyword evidence="2" id="KW-1185">Reference proteome</keyword>
<dbReference type="AlphaFoldDB" id="A0A1M7Y5H7"/>
<reference evidence="1 2" key="1">
    <citation type="submission" date="2016-12" db="EMBL/GenBank/DDBJ databases">
        <authorList>
            <person name="Song W.-J."/>
            <person name="Kurnit D.M."/>
        </authorList>
    </citation>
    <scope>NUCLEOTIDE SEQUENCE [LARGE SCALE GENOMIC DNA]</scope>
    <source>
        <strain evidence="1 2">DSM 12503</strain>
    </source>
</reference>
<evidence type="ECO:0008006" key="3">
    <source>
        <dbReference type="Google" id="ProtNLM"/>
    </source>
</evidence>
<gene>
    <name evidence="1" type="ORF">SAMN02745217_01613</name>
</gene>
<dbReference type="EMBL" id="FRFD01000004">
    <property type="protein sequence ID" value="SHO47664.1"/>
    <property type="molecule type" value="Genomic_DNA"/>
</dbReference>
<evidence type="ECO:0000313" key="2">
    <source>
        <dbReference type="Proteomes" id="UP000184612"/>
    </source>
</evidence>
<proteinExistence type="predicted"/>
<dbReference type="SUPFAM" id="SSF50998">
    <property type="entry name" value="Quinoprotein alcohol dehydrogenase-like"/>
    <property type="match status" value="1"/>
</dbReference>
<protein>
    <recommendedName>
        <fullName evidence="3">PQQ-like domain-containing protein</fullName>
    </recommendedName>
</protein>
<evidence type="ECO:0000313" key="1">
    <source>
        <dbReference type="EMBL" id="SHO47664.1"/>
    </source>
</evidence>
<organism evidence="1 2">
    <name type="scientific">Anaerocolumna xylanovorans DSM 12503</name>
    <dbReference type="NCBI Taxonomy" id="1121345"/>
    <lineage>
        <taxon>Bacteria</taxon>
        <taxon>Bacillati</taxon>
        <taxon>Bacillota</taxon>
        <taxon>Clostridia</taxon>
        <taxon>Lachnospirales</taxon>
        <taxon>Lachnospiraceae</taxon>
        <taxon>Anaerocolumna</taxon>
    </lineage>
</organism>
<accession>A0A1M7Y5H7</accession>
<dbReference type="Proteomes" id="UP000184612">
    <property type="component" value="Unassembled WGS sequence"/>
</dbReference>
<name>A0A1M7Y5H7_9FIRM</name>
<dbReference type="InterPro" id="IPR011047">
    <property type="entry name" value="Quinoprotein_ADH-like_sf"/>
</dbReference>